<keyword evidence="2" id="KW-0732">Signal</keyword>
<name>A0A8G2C2C1_DESNO</name>
<evidence type="ECO:0000256" key="1">
    <source>
        <dbReference type="SAM" id="MobiDB-lite"/>
    </source>
</evidence>
<dbReference type="Gene3D" id="2.120.10.30">
    <property type="entry name" value="TolB, C-terminal domain"/>
    <property type="match status" value="1"/>
</dbReference>
<feature type="signal peptide" evidence="2">
    <location>
        <begin position="1"/>
        <end position="31"/>
    </location>
</feature>
<feature type="region of interest" description="Disordered" evidence="1">
    <location>
        <begin position="163"/>
        <end position="211"/>
    </location>
</feature>
<accession>A0A8G2C2C1</accession>
<keyword evidence="4" id="KW-1185">Reference proteome</keyword>
<feature type="chain" id="PRO_5034218294" description="WD40-like Beta Propeller Repeat" evidence="2">
    <location>
        <begin position="32"/>
        <end position="871"/>
    </location>
</feature>
<evidence type="ECO:0008006" key="5">
    <source>
        <dbReference type="Google" id="ProtNLM"/>
    </source>
</evidence>
<dbReference type="AlphaFoldDB" id="A0A8G2C2C1"/>
<evidence type="ECO:0000313" key="3">
    <source>
        <dbReference type="EMBL" id="SFL64031.1"/>
    </source>
</evidence>
<dbReference type="SUPFAM" id="SSF82171">
    <property type="entry name" value="DPP6 N-terminal domain-like"/>
    <property type="match status" value="1"/>
</dbReference>
<evidence type="ECO:0000256" key="2">
    <source>
        <dbReference type="SAM" id="SignalP"/>
    </source>
</evidence>
<dbReference type="EMBL" id="FOTO01000004">
    <property type="protein sequence ID" value="SFL64031.1"/>
    <property type="molecule type" value="Genomic_DNA"/>
</dbReference>
<sequence>MRRVLMVQLLAVSMFGMVLFPLCPPHGDAFAATVEIATGPDGLLQMEQQGKVTVRALRGWGRLPDTYMKLAQQLRQQGGLDLLGADLAQIRAWIAQAQGGDAVLAGHLVELESLATFMDGGEHLDWTPVQDQSSLPEGALVRQEGKRWTHIPGASMTMATAPAAPESLPAESAPVPAPEPAPAAEPPAPLPEPVSTAPVVSSETQGEGLEFPIYGGKSGTYRARLVVEGLQAAGGREELYFQQQDPSRWLETERVKGMEAEELSSSNGAWSSDAPYETRFGYAQLGTPVSIRVEAPQSPVIELTEQEAKDNVRYEITGREYRFILADSASGEAEIGFEEDKWGKNDGSVSWTPQLDSESGQPVGPRVIGIYMAYKIKKFIGKHEFGRLRADFRRIGWVVVAMPGDIYSDGASMFAVGQEKPLAGAGAEPNWTWPVAAPEKFDFELPEETLKKMEVKLSEDLRKVAWVEGTEGRQRVVLNGVPGKWYNEVPSYMMQFSRNGESFCFVAELGDRKIPVFNGVEGAIFEDLEMLRLSEDGAHTLAAGHVGEGVYRVYLDGVMIRETSARVRKPVLAVDGTAAWVESDKAGGERVFTSAGYEGPAYKSIIETPEFTTRRVELYYIADKDGDQRYLVRNGEELKPGMGVGYEFAVTPDSTFYAYAAPNGNDGETMVVNGKIGPDFSSIWGAGEFNADGTRHAYDAKRGNESVLVIDDAEFSSGVKALKGIWGFTFSPDGTRWAAGFRPNDDEYVMMVDGKEFARRKGKPRKIVFSPDGERVAWLEDAGSTWRAILDGEEGPEVRAIYDEEPPQFSPDGSTLVYFYRDKDKKMHVTEFGGEDRMHDLIPPRAVFTKGGIEYLAIDANRFRRESMPLK</sequence>
<comment type="caution">
    <text evidence="3">The sequence shown here is derived from an EMBL/GenBank/DDBJ whole genome shotgun (WGS) entry which is preliminary data.</text>
</comment>
<dbReference type="RefSeq" id="WP_167364138.1">
    <property type="nucleotide sequence ID" value="NZ_FOTO01000004.1"/>
</dbReference>
<proteinExistence type="predicted"/>
<dbReference type="Proteomes" id="UP000199581">
    <property type="component" value="Unassembled WGS sequence"/>
</dbReference>
<gene>
    <name evidence="3" type="ORF">SAMN05421830_104151</name>
</gene>
<feature type="compositionally biased region" description="Low complexity" evidence="1">
    <location>
        <begin position="163"/>
        <end position="174"/>
    </location>
</feature>
<protein>
    <recommendedName>
        <fullName evidence="5">WD40-like Beta Propeller Repeat</fullName>
    </recommendedName>
</protein>
<dbReference type="InterPro" id="IPR011042">
    <property type="entry name" value="6-blade_b-propeller_TolB-like"/>
</dbReference>
<reference evidence="3 4" key="1">
    <citation type="submission" date="2016-10" db="EMBL/GenBank/DDBJ databases">
        <authorList>
            <person name="Varghese N."/>
            <person name="Submissions S."/>
        </authorList>
    </citation>
    <scope>NUCLEOTIDE SEQUENCE [LARGE SCALE GENOMIC DNA]</scope>
    <source>
        <strain evidence="3 4">DSM 1741</strain>
    </source>
</reference>
<organism evidence="3 4">
    <name type="scientific">Desulfomicrobium norvegicum (strain DSM 1741 / NCIMB 8310)</name>
    <name type="common">Desulfovibrio baculatus (strain Norway 4)</name>
    <name type="synonym">Desulfovibrio desulfuricans (strain Norway 4)</name>
    <dbReference type="NCBI Taxonomy" id="52561"/>
    <lineage>
        <taxon>Bacteria</taxon>
        <taxon>Pseudomonadati</taxon>
        <taxon>Thermodesulfobacteriota</taxon>
        <taxon>Desulfovibrionia</taxon>
        <taxon>Desulfovibrionales</taxon>
        <taxon>Desulfomicrobiaceae</taxon>
        <taxon>Desulfomicrobium</taxon>
    </lineage>
</organism>
<evidence type="ECO:0000313" key="4">
    <source>
        <dbReference type="Proteomes" id="UP000199581"/>
    </source>
</evidence>
<feature type="compositionally biased region" description="Pro residues" evidence="1">
    <location>
        <begin position="175"/>
        <end position="192"/>
    </location>
</feature>